<evidence type="ECO:0000256" key="5">
    <source>
        <dbReference type="PROSITE-ProRule" id="PRU00076"/>
    </source>
</evidence>
<keyword evidence="4" id="KW-1015">Disulfide bond</keyword>
<dbReference type="SUPFAM" id="SSF57196">
    <property type="entry name" value="EGF/Laminin"/>
    <property type="match status" value="4"/>
</dbReference>
<feature type="domain" description="EGF-like" evidence="8">
    <location>
        <begin position="228"/>
        <end position="268"/>
    </location>
</feature>
<evidence type="ECO:0000256" key="1">
    <source>
        <dbReference type="ARBA" id="ARBA00022536"/>
    </source>
</evidence>
<dbReference type="Gene3D" id="2.10.25.10">
    <property type="entry name" value="Laminin"/>
    <property type="match status" value="4"/>
</dbReference>
<feature type="compositionally biased region" description="Basic and acidic residues" evidence="7">
    <location>
        <begin position="13"/>
        <end position="25"/>
    </location>
</feature>
<dbReference type="InterPro" id="IPR024731">
    <property type="entry name" value="NELL2-like_EGF"/>
</dbReference>
<keyword evidence="3" id="KW-0677">Repeat</keyword>
<keyword evidence="6" id="KW-0175">Coiled coil</keyword>
<dbReference type="EMBL" id="LSMT01000134">
    <property type="protein sequence ID" value="PFX26091.1"/>
    <property type="molecule type" value="Genomic_DNA"/>
</dbReference>
<dbReference type="Proteomes" id="UP000225706">
    <property type="component" value="Unassembled WGS sequence"/>
</dbReference>
<dbReference type="InterPro" id="IPR049883">
    <property type="entry name" value="NOTCH1_EGF-like"/>
</dbReference>
<dbReference type="OrthoDB" id="5986137at2759"/>
<evidence type="ECO:0000259" key="8">
    <source>
        <dbReference type="PROSITE" id="PS50026"/>
    </source>
</evidence>
<feature type="region of interest" description="Disordered" evidence="7">
    <location>
        <begin position="531"/>
        <end position="587"/>
    </location>
</feature>
<dbReference type="InterPro" id="IPR000742">
    <property type="entry name" value="EGF"/>
</dbReference>
<dbReference type="PANTHER" id="PTHR24050">
    <property type="entry name" value="PA14 DOMAIN-CONTAINING PROTEIN"/>
    <property type="match status" value="1"/>
</dbReference>
<keyword evidence="1 5" id="KW-0245">EGF-like domain</keyword>
<feature type="domain" description="EGF-like" evidence="8">
    <location>
        <begin position="187"/>
        <end position="227"/>
    </location>
</feature>
<protein>
    <submittedName>
        <fullName evidence="9">Uromodulin</fullName>
    </submittedName>
</protein>
<dbReference type="CDD" id="cd00054">
    <property type="entry name" value="EGF_CA"/>
    <property type="match status" value="3"/>
</dbReference>
<evidence type="ECO:0000256" key="4">
    <source>
        <dbReference type="ARBA" id="ARBA00023157"/>
    </source>
</evidence>
<dbReference type="SMART" id="SM00181">
    <property type="entry name" value="EGF"/>
    <property type="match status" value="4"/>
</dbReference>
<dbReference type="InterPro" id="IPR052235">
    <property type="entry name" value="Nephronectin_domain"/>
</dbReference>
<gene>
    <name evidence="9" type="primary">UMOD</name>
    <name evidence="9" type="ORF">AWC38_SpisGene9233</name>
</gene>
<dbReference type="InterPro" id="IPR001881">
    <property type="entry name" value="EGF-like_Ca-bd_dom"/>
</dbReference>
<proteinExistence type="predicted"/>
<dbReference type="PROSITE" id="PS01186">
    <property type="entry name" value="EGF_2"/>
    <property type="match status" value="3"/>
</dbReference>
<accession>A0A2B4S876</accession>
<evidence type="ECO:0000313" key="9">
    <source>
        <dbReference type="EMBL" id="PFX26091.1"/>
    </source>
</evidence>
<dbReference type="SMART" id="SM00179">
    <property type="entry name" value="EGF_CA"/>
    <property type="match status" value="4"/>
</dbReference>
<keyword evidence="2" id="KW-0732">Signal</keyword>
<dbReference type="AlphaFoldDB" id="A0A2B4S876"/>
<feature type="coiled-coil region" evidence="6">
    <location>
        <begin position="65"/>
        <end position="102"/>
    </location>
</feature>
<dbReference type="Pfam" id="PF12947">
    <property type="entry name" value="EGF_3"/>
    <property type="match status" value="2"/>
</dbReference>
<dbReference type="FunFam" id="2.10.25.10:FF:000038">
    <property type="entry name" value="Fibrillin 2"/>
    <property type="match status" value="4"/>
</dbReference>
<evidence type="ECO:0000256" key="7">
    <source>
        <dbReference type="SAM" id="MobiDB-lite"/>
    </source>
</evidence>
<dbReference type="PROSITE" id="PS50026">
    <property type="entry name" value="EGF_3"/>
    <property type="match status" value="4"/>
</dbReference>
<evidence type="ECO:0000256" key="3">
    <source>
        <dbReference type="ARBA" id="ARBA00022737"/>
    </source>
</evidence>
<reference evidence="10" key="1">
    <citation type="journal article" date="2017" name="bioRxiv">
        <title>Comparative analysis of the genomes of Stylophora pistillata and Acropora digitifera provides evidence for extensive differences between species of corals.</title>
        <authorList>
            <person name="Voolstra C.R."/>
            <person name="Li Y."/>
            <person name="Liew Y.J."/>
            <person name="Baumgarten S."/>
            <person name="Zoccola D."/>
            <person name="Flot J.-F."/>
            <person name="Tambutte S."/>
            <person name="Allemand D."/>
            <person name="Aranda M."/>
        </authorList>
    </citation>
    <scope>NUCLEOTIDE SEQUENCE [LARGE SCALE GENOMIC DNA]</scope>
</reference>
<feature type="compositionally biased region" description="Polar residues" evidence="7">
    <location>
        <begin position="1"/>
        <end position="12"/>
    </location>
</feature>
<feature type="domain" description="EGF-like" evidence="8">
    <location>
        <begin position="302"/>
        <end position="342"/>
    </location>
</feature>
<dbReference type="PANTHER" id="PTHR24050:SF28">
    <property type="entry name" value="UROMODULIN-LIKE"/>
    <property type="match status" value="1"/>
</dbReference>
<evidence type="ECO:0000313" key="10">
    <source>
        <dbReference type="Proteomes" id="UP000225706"/>
    </source>
</evidence>
<evidence type="ECO:0000256" key="6">
    <source>
        <dbReference type="SAM" id="Coils"/>
    </source>
</evidence>
<comment type="caution">
    <text evidence="9">The sequence shown here is derived from an EMBL/GenBank/DDBJ whole genome shotgun (WGS) entry which is preliminary data.</text>
</comment>
<sequence>MVNENALLQQENSKLKRECQEPRKGKQKIKQFEELVGKEITDEDILSKQQEIKALHEIASDKDNLTQLQQQQKDLLLKIEFMQRMQSTADQERDELLLYKQRSMYLIFRQLMSLLFAFAVKSVTANDQCRSEVNIQAPLGSIPELPALSCHEAKASEGKTAISGNYWLDPTGTGKSVLIYCDMANMDIDECSDDSHACDVSAMCTNTGGSHNCTCMEGYNGDGNSCQDIGECGEGSNVCDENASCTNTKGSRNCTCKEGFTGNGQSCQVPSLLPSTLFALSNVVMNTVIPIYIIILWVSSNDIDECNNGSHLCNVNANCANTNGSHNCTCKEGYLEEGRSCQDIDECGDGSHVCDENANCTNTEGAHNCTCMERYTGNGSSCQVDPCYNYSILDDANRKNSYITNFAAVLCDNQLFEGWYRFVGAAGTKMPTTRVPADRCGTVWSGWLDGTHPIVEDASSGPEERTSLLLQKWYQRTPATGSTVRINPPKYKQQWTQATVEEQVGVRSYQVTTDDGRVYRRNRRHLRLTAELPKQSPLDTEIPSSDRGPLPLTKVEQVPPVVESKPQEVFKPQATPNPPADDVSCPERCSARGRVLRRPAYLHDYTC</sequence>
<dbReference type="STRING" id="50429.A0A2B4S876"/>
<dbReference type="Pfam" id="PF07645">
    <property type="entry name" value="EGF_CA"/>
    <property type="match status" value="2"/>
</dbReference>
<comment type="caution">
    <text evidence="5">Lacks conserved residue(s) required for the propagation of feature annotation.</text>
</comment>
<organism evidence="9 10">
    <name type="scientific">Stylophora pistillata</name>
    <name type="common">Smooth cauliflower coral</name>
    <dbReference type="NCBI Taxonomy" id="50429"/>
    <lineage>
        <taxon>Eukaryota</taxon>
        <taxon>Metazoa</taxon>
        <taxon>Cnidaria</taxon>
        <taxon>Anthozoa</taxon>
        <taxon>Hexacorallia</taxon>
        <taxon>Scleractinia</taxon>
        <taxon>Astrocoeniina</taxon>
        <taxon>Pocilloporidae</taxon>
        <taxon>Stylophora</taxon>
    </lineage>
</organism>
<dbReference type="GO" id="GO:0005509">
    <property type="term" value="F:calcium ion binding"/>
    <property type="evidence" value="ECO:0007669"/>
    <property type="project" value="InterPro"/>
</dbReference>
<evidence type="ECO:0000256" key="2">
    <source>
        <dbReference type="ARBA" id="ARBA00022729"/>
    </source>
</evidence>
<feature type="region of interest" description="Disordered" evidence="7">
    <location>
        <begin position="1"/>
        <end position="25"/>
    </location>
</feature>
<feature type="domain" description="EGF-like" evidence="8">
    <location>
        <begin position="343"/>
        <end position="383"/>
    </location>
</feature>
<name>A0A2B4S876_STYPI</name>
<keyword evidence="10" id="KW-1185">Reference proteome</keyword>